<evidence type="ECO:0000313" key="2">
    <source>
        <dbReference type="EMBL" id="KFE64594.1"/>
    </source>
</evidence>
<dbReference type="InterPro" id="IPR000182">
    <property type="entry name" value="GNAT_dom"/>
</dbReference>
<dbReference type="PROSITE" id="PS51186">
    <property type="entry name" value="GNAT"/>
    <property type="match status" value="1"/>
</dbReference>
<dbReference type="InterPro" id="IPR016181">
    <property type="entry name" value="Acyl_CoA_acyltransferase"/>
</dbReference>
<dbReference type="RefSeq" id="WP_044193503.1">
    <property type="nucleotide sequence ID" value="NZ_JMCB01000013.1"/>
</dbReference>
<sequence>MNDWSFIDIARLVERRQALAASELARERRPLAEGWLACDGPGSYVNKACGIGYERPLTDAELDELIAFFTTRGVEPRVELSPFVLPALLNALAQRGFVLQQFANVLVRKLSEKDSYRELLPLGWPTGITVERVNPEDDAAVREYVEVAESGFLQDGEPLPPAFLELGMKAVRRPVQDAFLARQGREPIGAGGCESRDGLTALFGTSVKPAWRGRGVQQALIAARMERGREQGSQLAVIISGPGIPTERNAARLGFAMAYSRAILVKHSAGLAPSST</sequence>
<dbReference type="Pfam" id="PF00583">
    <property type="entry name" value="Acetyltransf_1"/>
    <property type="match status" value="1"/>
</dbReference>
<dbReference type="Gene3D" id="3.40.630.30">
    <property type="match status" value="1"/>
</dbReference>
<accession>A0A085WA81</accession>
<dbReference type="STRING" id="394096.DB31_1612"/>
<evidence type="ECO:0000259" key="1">
    <source>
        <dbReference type="PROSITE" id="PS51186"/>
    </source>
</evidence>
<keyword evidence="3" id="KW-1185">Reference proteome</keyword>
<gene>
    <name evidence="2" type="ORF">DB31_1612</name>
</gene>
<protein>
    <recommendedName>
        <fullName evidence="1">N-acetyltransferase domain-containing protein</fullName>
    </recommendedName>
</protein>
<dbReference type="OrthoDB" id="2350893at2"/>
<comment type="caution">
    <text evidence="2">The sequence shown here is derived from an EMBL/GenBank/DDBJ whole genome shotgun (WGS) entry which is preliminary data.</text>
</comment>
<dbReference type="SUPFAM" id="SSF55729">
    <property type="entry name" value="Acyl-CoA N-acyltransferases (Nat)"/>
    <property type="match status" value="1"/>
</dbReference>
<dbReference type="GO" id="GO:0016747">
    <property type="term" value="F:acyltransferase activity, transferring groups other than amino-acyl groups"/>
    <property type="evidence" value="ECO:0007669"/>
    <property type="project" value="InterPro"/>
</dbReference>
<name>A0A085WA81_9BACT</name>
<dbReference type="EMBL" id="JMCB01000013">
    <property type="protein sequence ID" value="KFE64594.1"/>
    <property type="molecule type" value="Genomic_DNA"/>
</dbReference>
<feature type="domain" description="N-acetyltransferase" evidence="1">
    <location>
        <begin position="128"/>
        <end position="276"/>
    </location>
</feature>
<proteinExistence type="predicted"/>
<dbReference type="AlphaFoldDB" id="A0A085WA81"/>
<dbReference type="Proteomes" id="UP000028725">
    <property type="component" value="Unassembled WGS sequence"/>
</dbReference>
<dbReference type="CDD" id="cd04301">
    <property type="entry name" value="NAT_SF"/>
    <property type="match status" value="1"/>
</dbReference>
<evidence type="ECO:0000313" key="3">
    <source>
        <dbReference type="Proteomes" id="UP000028725"/>
    </source>
</evidence>
<reference evidence="2 3" key="1">
    <citation type="submission" date="2014-04" db="EMBL/GenBank/DDBJ databases">
        <title>Genome assembly of Hyalangium minutum DSM 14724.</title>
        <authorList>
            <person name="Sharma G."/>
            <person name="Subramanian S."/>
        </authorList>
    </citation>
    <scope>NUCLEOTIDE SEQUENCE [LARGE SCALE GENOMIC DNA]</scope>
    <source>
        <strain evidence="2 3">DSM 14724</strain>
    </source>
</reference>
<organism evidence="2 3">
    <name type="scientific">Hyalangium minutum</name>
    <dbReference type="NCBI Taxonomy" id="394096"/>
    <lineage>
        <taxon>Bacteria</taxon>
        <taxon>Pseudomonadati</taxon>
        <taxon>Myxococcota</taxon>
        <taxon>Myxococcia</taxon>
        <taxon>Myxococcales</taxon>
        <taxon>Cystobacterineae</taxon>
        <taxon>Archangiaceae</taxon>
        <taxon>Hyalangium</taxon>
    </lineage>
</organism>